<feature type="compositionally biased region" description="Polar residues" evidence="1">
    <location>
        <begin position="101"/>
        <end position="110"/>
    </location>
</feature>
<feature type="region of interest" description="Disordered" evidence="1">
    <location>
        <begin position="100"/>
        <end position="146"/>
    </location>
</feature>
<dbReference type="PANTHER" id="PTHR11188:SF17">
    <property type="entry name" value="FI21816P1"/>
    <property type="match status" value="1"/>
</dbReference>
<organism evidence="4 5">
    <name type="scientific">Entomortierella chlamydospora</name>
    <dbReference type="NCBI Taxonomy" id="101097"/>
    <lineage>
        <taxon>Eukaryota</taxon>
        <taxon>Fungi</taxon>
        <taxon>Fungi incertae sedis</taxon>
        <taxon>Mucoromycota</taxon>
        <taxon>Mortierellomycotina</taxon>
        <taxon>Mortierellomycetes</taxon>
        <taxon>Mortierellales</taxon>
        <taxon>Mortierellaceae</taxon>
        <taxon>Entomortierella</taxon>
    </lineage>
</organism>
<sequence length="487" mass="55232">MLFKNKDDKSTQTKRVKALAVEIPSYEVGPKGTPIIFNCRDEPATIHGRVIFYTSYPCKGGNINVEYSAVAESRGNRDVTFSNQITLDRKTFKLELPHSLTPENQQSSSDPGGPLTPSDPSSILPDATETQEPTSAHSGWFQRKGTGVNKKQRSLIKPGTYTLAFSIKLDPTFPSSCATVHGSIAYTVRATLHRAFPSLNVVQTQLIWVLNSQLLNPADEHPVYYPERWQQYYGLFENRIPYRCVLPPNLMHPGQELPVLVELDPPLDYIPTKEEAEQMTRESNWQRNHRERAMKRNPFLVSRNTKPSDIQPGDSIRVLSLEVKLKEYTWHTSKSGHSKFTKRQILQHNVKNKEGKNINASGDVVVIDEGGRVEDDRDIYKGSVPGNDKENLEKYVAPYPHAGQSWRKVFVIKLPGIWKMNTNTRTDCIRIQHNLKLIMKVKVGKHLAKEIRIEMPIVISAPRPPGEPVASFDRDRYLAQLSEAFLE</sequence>
<name>A0A9P6SXT5_9FUNG</name>
<dbReference type="Pfam" id="PF02752">
    <property type="entry name" value="Arrestin_C"/>
    <property type="match status" value="1"/>
</dbReference>
<dbReference type="PANTHER" id="PTHR11188">
    <property type="entry name" value="ARRESTIN DOMAIN CONTAINING PROTEIN"/>
    <property type="match status" value="1"/>
</dbReference>
<feature type="domain" description="Arrestin C-terminal-like" evidence="3">
    <location>
        <begin position="315"/>
        <end position="461"/>
    </location>
</feature>
<feature type="domain" description="Arrestin-like N-terminal" evidence="2">
    <location>
        <begin position="149"/>
        <end position="196"/>
    </location>
</feature>
<gene>
    <name evidence="4" type="ORF">BGZ80_001698</name>
</gene>
<dbReference type="GO" id="GO:0005829">
    <property type="term" value="C:cytosol"/>
    <property type="evidence" value="ECO:0007669"/>
    <property type="project" value="TreeGrafter"/>
</dbReference>
<proteinExistence type="predicted"/>
<evidence type="ECO:0000259" key="3">
    <source>
        <dbReference type="Pfam" id="PF02752"/>
    </source>
</evidence>
<keyword evidence="5" id="KW-1185">Reference proteome</keyword>
<dbReference type="AlphaFoldDB" id="A0A9P6SXT5"/>
<evidence type="ECO:0000313" key="5">
    <source>
        <dbReference type="Proteomes" id="UP000703661"/>
    </source>
</evidence>
<dbReference type="InterPro" id="IPR011021">
    <property type="entry name" value="Arrestin-like_N"/>
</dbReference>
<comment type="caution">
    <text evidence="4">The sequence shown here is derived from an EMBL/GenBank/DDBJ whole genome shotgun (WGS) entry which is preliminary data.</text>
</comment>
<dbReference type="InterPro" id="IPR014756">
    <property type="entry name" value="Ig_E-set"/>
</dbReference>
<dbReference type="GO" id="GO:0070086">
    <property type="term" value="P:ubiquitin-dependent endocytosis"/>
    <property type="evidence" value="ECO:0007669"/>
    <property type="project" value="TreeGrafter"/>
</dbReference>
<evidence type="ECO:0000259" key="2">
    <source>
        <dbReference type="Pfam" id="PF00339"/>
    </source>
</evidence>
<dbReference type="GO" id="GO:0030674">
    <property type="term" value="F:protein-macromolecule adaptor activity"/>
    <property type="evidence" value="ECO:0007669"/>
    <property type="project" value="TreeGrafter"/>
</dbReference>
<accession>A0A9P6SXT5</accession>
<evidence type="ECO:0000313" key="4">
    <source>
        <dbReference type="EMBL" id="KAG0010187.1"/>
    </source>
</evidence>
<dbReference type="InterPro" id="IPR011022">
    <property type="entry name" value="Arrestin_C-like"/>
</dbReference>
<protein>
    <recommendedName>
        <fullName evidence="6">Arrestin domain-containing protein</fullName>
    </recommendedName>
</protein>
<dbReference type="InterPro" id="IPR050357">
    <property type="entry name" value="Arrestin_domain-protein"/>
</dbReference>
<reference evidence="4" key="1">
    <citation type="journal article" date="2020" name="Fungal Divers.">
        <title>Resolving the Mortierellaceae phylogeny through synthesis of multi-gene phylogenetics and phylogenomics.</title>
        <authorList>
            <person name="Vandepol N."/>
            <person name="Liber J."/>
            <person name="Desiro A."/>
            <person name="Na H."/>
            <person name="Kennedy M."/>
            <person name="Barry K."/>
            <person name="Grigoriev I.V."/>
            <person name="Miller A.N."/>
            <person name="O'Donnell K."/>
            <person name="Stajich J.E."/>
            <person name="Bonito G."/>
        </authorList>
    </citation>
    <scope>NUCLEOTIDE SEQUENCE</scope>
    <source>
        <strain evidence="4">NRRL 2769</strain>
    </source>
</reference>
<dbReference type="GO" id="GO:0031625">
    <property type="term" value="F:ubiquitin protein ligase binding"/>
    <property type="evidence" value="ECO:0007669"/>
    <property type="project" value="TreeGrafter"/>
</dbReference>
<evidence type="ECO:0008006" key="6">
    <source>
        <dbReference type="Google" id="ProtNLM"/>
    </source>
</evidence>
<dbReference type="SUPFAM" id="SSF81296">
    <property type="entry name" value="E set domains"/>
    <property type="match status" value="1"/>
</dbReference>
<dbReference type="GO" id="GO:0005886">
    <property type="term" value="C:plasma membrane"/>
    <property type="evidence" value="ECO:0007669"/>
    <property type="project" value="TreeGrafter"/>
</dbReference>
<feature type="compositionally biased region" description="Polar residues" evidence="1">
    <location>
        <begin position="128"/>
        <end position="137"/>
    </location>
</feature>
<dbReference type="Pfam" id="PF00339">
    <property type="entry name" value="Arrestin_N"/>
    <property type="match status" value="1"/>
</dbReference>
<dbReference type="InterPro" id="IPR014752">
    <property type="entry name" value="Arrestin-like_C"/>
</dbReference>
<evidence type="ECO:0000256" key="1">
    <source>
        <dbReference type="SAM" id="MobiDB-lite"/>
    </source>
</evidence>
<dbReference type="Proteomes" id="UP000703661">
    <property type="component" value="Unassembled WGS sequence"/>
</dbReference>
<dbReference type="Gene3D" id="2.60.40.640">
    <property type="match status" value="1"/>
</dbReference>
<dbReference type="EMBL" id="JAAAID010001394">
    <property type="protein sequence ID" value="KAG0010187.1"/>
    <property type="molecule type" value="Genomic_DNA"/>
</dbReference>